<keyword evidence="3" id="KW-1185">Reference proteome</keyword>
<sequence length="436" mass="46091">MDDYGIVDSLLRELEAEAEAEAELERQHTRQSDTSVSSPSGSRSHATEGPPFRSTIPYRMDEKLRKAAEQEMRRPAPDMPPSKRRRQDAQEGYTELSRFDYQAAGQLAQGAQGFIVTCAYQRDKSATREAIVVLGQAAHRLSASARPVCSIVKLPCRGVALLTWQAAQGAAPDLPAPSAVVAKLIKDIGSKLQHPLKQAQRITPVDGMCSAQKAPIRALVSRLAHSYASLRELPQAEHAEHEPGRHEQKTGAPLKFAVAFKSRSGKQEGRQVQKGTALAITPAPAGSLTLPGAAEGCQSVRGNSVAEDACTTAKDCSRCAGQPAADAVVGSKGRDASRVKTPMESSARAGIAFGESQGAGVCISREVAVAAAAEGFSRACGVAGWMAEVDLEQPQAVICLEVLPVGASSIAAMSIVDSSACVLRPRLVLKPLQVCK</sequence>
<feature type="compositionally biased region" description="Polar residues" evidence="1">
    <location>
        <begin position="32"/>
        <end position="44"/>
    </location>
</feature>
<evidence type="ECO:0000313" key="2">
    <source>
        <dbReference type="EMBL" id="CAK0785117.1"/>
    </source>
</evidence>
<name>A0AAV1ID99_9CHLO</name>
<feature type="compositionally biased region" description="Basic and acidic residues" evidence="1">
    <location>
        <begin position="59"/>
        <end position="76"/>
    </location>
</feature>
<dbReference type="GO" id="GO:0006400">
    <property type="term" value="P:tRNA modification"/>
    <property type="evidence" value="ECO:0007669"/>
    <property type="project" value="InterPro"/>
</dbReference>
<reference evidence="2 3" key="1">
    <citation type="submission" date="2023-10" db="EMBL/GenBank/DDBJ databases">
        <authorList>
            <person name="Maclean D."/>
            <person name="Macfadyen A."/>
        </authorList>
    </citation>
    <scope>NUCLEOTIDE SEQUENCE [LARGE SCALE GENOMIC DNA]</scope>
</reference>
<dbReference type="Proteomes" id="UP001314263">
    <property type="component" value="Unassembled WGS sequence"/>
</dbReference>
<accession>A0AAV1ID99</accession>
<gene>
    <name evidence="2" type="ORF">CVIRNUC_008323</name>
</gene>
<protein>
    <submittedName>
        <fullName evidence="2">Uncharacterized protein</fullName>
    </submittedName>
</protein>
<dbReference type="PANTHER" id="PTHR13452">
    <property type="entry name" value="THUMP DOMAIN CONTAINING PROTEIN 1-RELATED"/>
    <property type="match status" value="1"/>
</dbReference>
<dbReference type="PANTHER" id="PTHR13452:SF13">
    <property type="entry name" value="OS02G0672400 PROTEIN"/>
    <property type="match status" value="1"/>
</dbReference>
<proteinExistence type="predicted"/>
<dbReference type="InterPro" id="IPR040183">
    <property type="entry name" value="THUMPD1-like"/>
</dbReference>
<dbReference type="EMBL" id="CAUYUE010000011">
    <property type="protein sequence ID" value="CAK0785117.1"/>
    <property type="molecule type" value="Genomic_DNA"/>
</dbReference>
<dbReference type="GO" id="GO:0003723">
    <property type="term" value="F:RNA binding"/>
    <property type="evidence" value="ECO:0007669"/>
    <property type="project" value="InterPro"/>
</dbReference>
<comment type="caution">
    <text evidence="2">The sequence shown here is derived from an EMBL/GenBank/DDBJ whole genome shotgun (WGS) entry which is preliminary data.</text>
</comment>
<organism evidence="2 3">
    <name type="scientific">Coccomyxa viridis</name>
    <dbReference type="NCBI Taxonomy" id="1274662"/>
    <lineage>
        <taxon>Eukaryota</taxon>
        <taxon>Viridiplantae</taxon>
        <taxon>Chlorophyta</taxon>
        <taxon>core chlorophytes</taxon>
        <taxon>Trebouxiophyceae</taxon>
        <taxon>Trebouxiophyceae incertae sedis</taxon>
        <taxon>Coccomyxaceae</taxon>
        <taxon>Coccomyxa</taxon>
    </lineage>
</organism>
<dbReference type="AlphaFoldDB" id="A0AAV1ID99"/>
<feature type="region of interest" description="Disordered" evidence="1">
    <location>
        <begin position="18"/>
        <end position="92"/>
    </location>
</feature>
<evidence type="ECO:0000256" key="1">
    <source>
        <dbReference type="SAM" id="MobiDB-lite"/>
    </source>
</evidence>
<evidence type="ECO:0000313" key="3">
    <source>
        <dbReference type="Proteomes" id="UP001314263"/>
    </source>
</evidence>